<organism evidence="2 3">
    <name type="scientific">Seongchinamella unica</name>
    <dbReference type="NCBI Taxonomy" id="2547392"/>
    <lineage>
        <taxon>Bacteria</taxon>
        <taxon>Pseudomonadati</taxon>
        <taxon>Pseudomonadota</taxon>
        <taxon>Gammaproteobacteria</taxon>
        <taxon>Cellvibrionales</taxon>
        <taxon>Halieaceae</taxon>
        <taxon>Seongchinamella</taxon>
    </lineage>
</organism>
<protein>
    <recommendedName>
        <fullName evidence="4">PepSY-associated TM region</fullName>
    </recommendedName>
</protein>
<dbReference type="Proteomes" id="UP000295554">
    <property type="component" value="Unassembled WGS sequence"/>
</dbReference>
<name>A0A4R5LNF9_9GAMM</name>
<keyword evidence="1" id="KW-1133">Transmembrane helix</keyword>
<gene>
    <name evidence="2" type="ORF">E2F43_16075</name>
</gene>
<dbReference type="AlphaFoldDB" id="A0A4R5LNF9"/>
<keyword evidence="3" id="KW-1185">Reference proteome</keyword>
<accession>A0A4R5LNF9</accession>
<keyword evidence="1" id="KW-0812">Transmembrane</keyword>
<comment type="caution">
    <text evidence="2">The sequence shown here is derived from an EMBL/GenBank/DDBJ whole genome shotgun (WGS) entry which is preliminary data.</text>
</comment>
<dbReference type="RefSeq" id="WP_133214556.1">
    <property type="nucleotide sequence ID" value="NZ_SMSE01000004.1"/>
</dbReference>
<feature type="transmembrane region" description="Helical" evidence="1">
    <location>
        <begin position="205"/>
        <end position="229"/>
    </location>
</feature>
<evidence type="ECO:0000256" key="1">
    <source>
        <dbReference type="SAM" id="Phobius"/>
    </source>
</evidence>
<dbReference type="OrthoDB" id="9806195at2"/>
<reference evidence="2 3" key="1">
    <citation type="submission" date="2019-03" db="EMBL/GenBank/DDBJ databases">
        <title>Seongchinamella monodicae gen. nov., sp. nov., a novel member of the Gammaproteobacteria isolated from a tidal mudflat of beach.</title>
        <authorList>
            <person name="Yang H.G."/>
            <person name="Kang J.W."/>
            <person name="Lee S.D."/>
        </authorList>
    </citation>
    <scope>NUCLEOTIDE SEQUENCE [LARGE SCALE GENOMIC DNA]</scope>
    <source>
        <strain evidence="2 3">GH4-78</strain>
    </source>
</reference>
<keyword evidence="1" id="KW-0472">Membrane</keyword>
<sequence>MIRTARKIHRVTGYLVFIQVILWIAGGVVFSLVPFDALVKGGAVTSPPANPVFPANWMAATDGSLSNLGNISAITSHNSSQGLLLEVQGETGTHWLRLADGSPIETPSAADITDYAASIYTGPGEHLTTRRLQEPDATVLGLVKELYGRTDVWQVSYADGAGTRLYFDGPTGRYLTVRNDYWVVFDALWRLHIMDYSEGEDFNNWFLRLFSLLAIVFALSGAVLSISALRRAIR</sequence>
<proteinExistence type="predicted"/>
<feature type="transmembrane region" description="Helical" evidence="1">
    <location>
        <begin position="12"/>
        <end position="33"/>
    </location>
</feature>
<evidence type="ECO:0000313" key="2">
    <source>
        <dbReference type="EMBL" id="TDG11882.1"/>
    </source>
</evidence>
<evidence type="ECO:0008006" key="4">
    <source>
        <dbReference type="Google" id="ProtNLM"/>
    </source>
</evidence>
<evidence type="ECO:0000313" key="3">
    <source>
        <dbReference type="Proteomes" id="UP000295554"/>
    </source>
</evidence>
<dbReference type="EMBL" id="SMSE01000004">
    <property type="protein sequence ID" value="TDG11882.1"/>
    <property type="molecule type" value="Genomic_DNA"/>
</dbReference>